<dbReference type="InterPro" id="IPR018711">
    <property type="entry name" value="NAGPA"/>
</dbReference>
<reference evidence="3 4" key="1">
    <citation type="submission" date="2019-06" db="EMBL/GenBank/DDBJ databases">
        <title>Enrichment of Autotrophic Halophilic Microorganisms from Red Sea Brine Pool Using Microbial Electrosynthesis System.</title>
        <authorList>
            <person name="Alqahtani M.F."/>
            <person name="Bajracharya S."/>
            <person name="Katuri K.P."/>
            <person name="Ali M."/>
            <person name="Saikaly P.E."/>
        </authorList>
    </citation>
    <scope>NUCLEOTIDE SEQUENCE [LARGE SCALE GENOMIC DNA]</scope>
    <source>
        <strain evidence="3">MES6</strain>
    </source>
</reference>
<dbReference type="RefSeq" id="WP_273249859.1">
    <property type="nucleotide sequence ID" value="NZ_VENJ01000013.1"/>
</dbReference>
<evidence type="ECO:0000256" key="1">
    <source>
        <dbReference type="SAM" id="SignalP"/>
    </source>
</evidence>
<feature type="signal peptide" evidence="1">
    <location>
        <begin position="1"/>
        <end position="23"/>
    </location>
</feature>
<comment type="caution">
    <text evidence="3">The sequence shown here is derived from an EMBL/GenBank/DDBJ whole genome shotgun (WGS) entry which is preliminary data.</text>
</comment>
<evidence type="ECO:0000313" key="4">
    <source>
        <dbReference type="Proteomes" id="UP000483078"/>
    </source>
</evidence>
<dbReference type="EMBL" id="VENJ01000013">
    <property type="protein sequence ID" value="MTJ05067.1"/>
    <property type="molecule type" value="Genomic_DNA"/>
</dbReference>
<evidence type="ECO:0000259" key="2">
    <source>
        <dbReference type="Pfam" id="PF09992"/>
    </source>
</evidence>
<feature type="chain" id="PRO_5028916285" description="Phosphodiester glycosidase domain-containing protein" evidence="1">
    <location>
        <begin position="24"/>
        <end position="249"/>
    </location>
</feature>
<evidence type="ECO:0000313" key="3">
    <source>
        <dbReference type="EMBL" id="MTJ05067.1"/>
    </source>
</evidence>
<keyword evidence="1" id="KW-0732">Signal</keyword>
<name>A0A7C9HCM6_9RHOB</name>
<gene>
    <name evidence="3" type="ORF">FH759_10305</name>
</gene>
<organism evidence="3 4">
    <name type="scientific">Sediminimonas qiaohouensis</name>
    <dbReference type="NCBI Taxonomy" id="552061"/>
    <lineage>
        <taxon>Bacteria</taxon>
        <taxon>Pseudomonadati</taxon>
        <taxon>Pseudomonadota</taxon>
        <taxon>Alphaproteobacteria</taxon>
        <taxon>Rhodobacterales</taxon>
        <taxon>Roseobacteraceae</taxon>
        <taxon>Sediminimonas</taxon>
    </lineage>
</organism>
<accession>A0A7C9HCM6</accession>
<proteinExistence type="predicted"/>
<dbReference type="Proteomes" id="UP000483078">
    <property type="component" value="Unassembled WGS sequence"/>
</dbReference>
<feature type="domain" description="Phosphodiester glycosidase" evidence="2">
    <location>
        <begin position="76"/>
        <end position="223"/>
    </location>
</feature>
<sequence>MRAPRIAAVLLGVLMSYAGAANAAECHDISHAGQDYTVCRAAPAQDVLRLFLYDDAGKPWGSFRRLDAALHKKGQRLVFAMNAGMYHPDRSPVGHYIEGGQQIMRVIKGAGPGNFGMLPNGVLCLRKGRADVMETGHYMAVAPACTYATQSGPMLLIDGAVHPRFLPDSTSRRVRNGVGTGPDGRMAWFAISQNPVTFYEFAEMFRDALGVQQALYLDGNISRLFAPSLGRADVGLPLGPMVGVVAPVE</sequence>
<protein>
    <recommendedName>
        <fullName evidence="2">Phosphodiester glycosidase domain-containing protein</fullName>
    </recommendedName>
</protein>
<dbReference type="AlphaFoldDB" id="A0A7C9HCM6"/>
<dbReference type="Pfam" id="PF09992">
    <property type="entry name" value="NAGPA"/>
    <property type="match status" value="1"/>
</dbReference>